<proteinExistence type="inferred from homology"/>
<dbReference type="PIRSF" id="PIRSF003128">
    <property type="entry name" value="RecN"/>
    <property type="match status" value="1"/>
</dbReference>
<dbReference type="PANTHER" id="PTHR11059">
    <property type="entry name" value="DNA REPAIR PROTEIN RECN"/>
    <property type="match status" value="1"/>
</dbReference>
<sequence length="562" mass="58983">MIEELRIRDLGVIGDATLALGPGFTAITGETGAGKTMVVSALGLLMGGRSDAGAVRSGASQARVSGLVRTADADVVELVEEVGGDVEEGELALTRTVSSEGRSRASVGGAAAPVGALGRLADRLFAVHGQSEQLRLRSRSAQRETLDRFGGAEVAAALTAYRKLHEERAARSAELAELRAAHDARAAEAVRLREDLDEIAALDPQLGEDDELRTRIERLSNLEALRAASSAAARAVAGDGDDPYERDATGLITEAQQELERVAAHDERLAAVLETLRGIGFQLADATRELGGYLSDLDEDGPGELEQANERLSALNAVIRRFGGGLAEVLEIAETGALRLAELDGDDERVDELDARLAVLVSEERAAADRLSELRRSAAVELGERVSAELRHLALPDAEFAALVEPGELGGAGADEVTFLLRSHPGADPRPLAKGASGGELSRIMLALEVVVAATDPVPTFVFDEVDAGVGGAAAIEIGRRLARLARTSQVIVVTHLAQVAAFANNHLQVVKDSSGGFTESSCRRLDGDERLGEMARLLSGLSDSSSALEHAAELLQLGREA</sequence>
<dbReference type="Pfam" id="PF02463">
    <property type="entry name" value="SMC_N"/>
    <property type="match status" value="1"/>
</dbReference>
<dbReference type="EMBL" id="BAAAOB010000006">
    <property type="protein sequence ID" value="GAA1799727.1"/>
    <property type="molecule type" value="Genomic_DNA"/>
</dbReference>
<name>A0ABP4Y6R8_9MICO</name>
<evidence type="ECO:0000256" key="1">
    <source>
        <dbReference type="ARBA" id="ARBA00003618"/>
    </source>
</evidence>
<dbReference type="InterPro" id="IPR004604">
    <property type="entry name" value="DNA_recomb/repair_RecN"/>
</dbReference>
<keyword evidence="5 9" id="KW-0227">DNA damage</keyword>
<dbReference type="InterPro" id="IPR003395">
    <property type="entry name" value="RecF/RecN/SMC_N"/>
</dbReference>
<dbReference type="SUPFAM" id="SSF109880">
    <property type="entry name" value="A middle domain of Talin 1"/>
    <property type="match status" value="1"/>
</dbReference>
<dbReference type="InterPro" id="IPR027417">
    <property type="entry name" value="P-loop_NTPase"/>
</dbReference>
<evidence type="ECO:0000256" key="9">
    <source>
        <dbReference type="PIRNR" id="PIRNR003128"/>
    </source>
</evidence>
<keyword evidence="6" id="KW-0067">ATP-binding</keyword>
<dbReference type="NCBIfam" id="TIGR00634">
    <property type="entry name" value="recN"/>
    <property type="match status" value="1"/>
</dbReference>
<evidence type="ECO:0000256" key="4">
    <source>
        <dbReference type="ARBA" id="ARBA00022741"/>
    </source>
</evidence>
<evidence type="ECO:0000313" key="11">
    <source>
        <dbReference type="EMBL" id="GAA1799727.1"/>
    </source>
</evidence>
<evidence type="ECO:0000259" key="10">
    <source>
        <dbReference type="Pfam" id="PF02463"/>
    </source>
</evidence>
<evidence type="ECO:0000256" key="6">
    <source>
        <dbReference type="ARBA" id="ARBA00022840"/>
    </source>
</evidence>
<organism evidence="11 12">
    <name type="scientific">Leucobacter iarius</name>
    <dbReference type="NCBI Taxonomy" id="333963"/>
    <lineage>
        <taxon>Bacteria</taxon>
        <taxon>Bacillati</taxon>
        <taxon>Actinomycetota</taxon>
        <taxon>Actinomycetes</taxon>
        <taxon>Micrococcales</taxon>
        <taxon>Microbacteriaceae</taxon>
        <taxon>Leucobacter</taxon>
    </lineage>
</organism>
<evidence type="ECO:0000256" key="7">
    <source>
        <dbReference type="ARBA" id="ARBA00023204"/>
    </source>
</evidence>
<keyword evidence="7 9" id="KW-0234">DNA repair</keyword>
<comment type="similarity">
    <text evidence="2 9">Belongs to the RecN family.</text>
</comment>
<evidence type="ECO:0000256" key="3">
    <source>
        <dbReference type="ARBA" id="ARBA00021315"/>
    </source>
</evidence>
<dbReference type="Gene3D" id="3.40.50.300">
    <property type="entry name" value="P-loop containing nucleotide triphosphate hydrolases"/>
    <property type="match status" value="2"/>
</dbReference>
<dbReference type="CDD" id="cd03241">
    <property type="entry name" value="ABC_RecN"/>
    <property type="match status" value="1"/>
</dbReference>
<evidence type="ECO:0000256" key="2">
    <source>
        <dbReference type="ARBA" id="ARBA00009441"/>
    </source>
</evidence>
<feature type="domain" description="RecF/RecN/SMC N-terminal" evidence="10">
    <location>
        <begin position="2"/>
        <end position="513"/>
    </location>
</feature>
<dbReference type="PANTHER" id="PTHR11059:SF0">
    <property type="entry name" value="DNA REPAIR PROTEIN RECN"/>
    <property type="match status" value="1"/>
</dbReference>
<evidence type="ECO:0000256" key="5">
    <source>
        <dbReference type="ARBA" id="ARBA00022763"/>
    </source>
</evidence>
<dbReference type="InterPro" id="IPR036476">
    <property type="entry name" value="Talin_cent_sf"/>
</dbReference>
<comment type="function">
    <text evidence="1 9">May be involved in recombinational repair of damaged DNA.</text>
</comment>
<gene>
    <name evidence="11" type="primary">recN</name>
    <name evidence="11" type="ORF">GCM10009768_30880</name>
</gene>
<evidence type="ECO:0000313" key="12">
    <source>
        <dbReference type="Proteomes" id="UP001500851"/>
    </source>
</evidence>
<comment type="caution">
    <text evidence="11">The sequence shown here is derived from an EMBL/GenBank/DDBJ whole genome shotgun (WGS) entry which is preliminary data.</text>
</comment>
<protein>
    <recommendedName>
        <fullName evidence="3 9">DNA repair protein RecN</fullName>
    </recommendedName>
    <alternativeName>
        <fullName evidence="8 9">Recombination protein N</fullName>
    </alternativeName>
</protein>
<dbReference type="RefSeq" id="WP_344033524.1">
    <property type="nucleotide sequence ID" value="NZ_BAAAOB010000006.1"/>
</dbReference>
<keyword evidence="12" id="KW-1185">Reference proteome</keyword>
<keyword evidence="4" id="KW-0547">Nucleotide-binding</keyword>
<reference evidence="12" key="1">
    <citation type="journal article" date="2019" name="Int. J. Syst. Evol. Microbiol.">
        <title>The Global Catalogue of Microorganisms (GCM) 10K type strain sequencing project: providing services to taxonomists for standard genome sequencing and annotation.</title>
        <authorList>
            <consortium name="The Broad Institute Genomics Platform"/>
            <consortium name="The Broad Institute Genome Sequencing Center for Infectious Disease"/>
            <person name="Wu L."/>
            <person name="Ma J."/>
        </authorList>
    </citation>
    <scope>NUCLEOTIDE SEQUENCE [LARGE SCALE GENOMIC DNA]</scope>
    <source>
        <strain evidence="12">JCM 14736</strain>
    </source>
</reference>
<accession>A0ABP4Y6R8</accession>
<dbReference type="SUPFAM" id="SSF52540">
    <property type="entry name" value="P-loop containing nucleoside triphosphate hydrolases"/>
    <property type="match status" value="2"/>
</dbReference>
<evidence type="ECO:0000256" key="8">
    <source>
        <dbReference type="ARBA" id="ARBA00033408"/>
    </source>
</evidence>
<dbReference type="Proteomes" id="UP001500851">
    <property type="component" value="Unassembled WGS sequence"/>
</dbReference>